<proteinExistence type="predicted"/>
<dbReference type="EMBL" id="FOOG01000040">
    <property type="protein sequence ID" value="SFG40114.1"/>
    <property type="molecule type" value="Genomic_DNA"/>
</dbReference>
<evidence type="ECO:0000313" key="2">
    <source>
        <dbReference type="EMBL" id="SFG40114.1"/>
    </source>
</evidence>
<dbReference type="Proteomes" id="UP000198897">
    <property type="component" value="Unassembled WGS sequence"/>
</dbReference>
<dbReference type="InterPro" id="IPR000086">
    <property type="entry name" value="NUDIX_hydrolase_dom"/>
</dbReference>
<gene>
    <name evidence="2" type="ORF">SAMN05216353_14010</name>
</gene>
<dbReference type="PROSITE" id="PS51462">
    <property type="entry name" value="NUDIX"/>
    <property type="match status" value="1"/>
</dbReference>
<dbReference type="SUPFAM" id="SSF55811">
    <property type="entry name" value="Nudix"/>
    <property type="match status" value="1"/>
</dbReference>
<evidence type="ECO:0000313" key="3">
    <source>
        <dbReference type="Proteomes" id="UP000198897"/>
    </source>
</evidence>
<name>A0A1I2RHH9_9BACI</name>
<dbReference type="OrthoDB" id="9780586at2"/>
<evidence type="ECO:0000259" key="1">
    <source>
        <dbReference type="PROSITE" id="PS51462"/>
    </source>
</evidence>
<dbReference type="PANTHER" id="PTHR10885">
    <property type="entry name" value="ISOPENTENYL-DIPHOSPHATE DELTA-ISOMERASE"/>
    <property type="match status" value="1"/>
</dbReference>
<keyword evidence="3" id="KW-1185">Reference proteome</keyword>
<dbReference type="CDD" id="cd04692">
    <property type="entry name" value="NUDIX_Hydrolase"/>
    <property type="match status" value="1"/>
</dbReference>
<feature type="domain" description="Nudix hydrolase" evidence="1">
    <location>
        <begin position="28"/>
        <end position="168"/>
    </location>
</feature>
<organism evidence="2 3">
    <name type="scientific">Halobacillus alkaliphilus</name>
    <dbReference type="NCBI Taxonomy" id="396056"/>
    <lineage>
        <taxon>Bacteria</taxon>
        <taxon>Bacillati</taxon>
        <taxon>Bacillota</taxon>
        <taxon>Bacilli</taxon>
        <taxon>Bacillales</taxon>
        <taxon>Bacillaceae</taxon>
        <taxon>Halobacillus</taxon>
    </lineage>
</organism>
<accession>A0A1I2RHH9</accession>
<dbReference type="AlphaFoldDB" id="A0A1I2RHH9"/>
<reference evidence="3" key="1">
    <citation type="submission" date="2016-10" db="EMBL/GenBank/DDBJ databases">
        <authorList>
            <person name="Varghese N."/>
            <person name="Submissions S."/>
        </authorList>
    </citation>
    <scope>NUCLEOTIDE SEQUENCE [LARGE SCALE GENOMIC DNA]</scope>
    <source>
        <strain evidence="3">FP5</strain>
    </source>
</reference>
<dbReference type="PANTHER" id="PTHR10885:SF0">
    <property type="entry name" value="ISOPENTENYL-DIPHOSPHATE DELTA-ISOMERASE"/>
    <property type="match status" value="1"/>
</dbReference>
<dbReference type="Pfam" id="PF00293">
    <property type="entry name" value="NUDIX"/>
    <property type="match status" value="1"/>
</dbReference>
<dbReference type="Gene3D" id="3.90.79.10">
    <property type="entry name" value="Nucleoside Triphosphate Pyrophosphohydrolase"/>
    <property type="match status" value="1"/>
</dbReference>
<dbReference type="GO" id="GO:0003824">
    <property type="term" value="F:catalytic activity"/>
    <property type="evidence" value="ECO:0007669"/>
    <property type="project" value="UniProtKB-ARBA"/>
</dbReference>
<protein>
    <submittedName>
        <fullName evidence="2">NUDIX domain-containing protein</fullName>
    </submittedName>
</protein>
<dbReference type="RefSeq" id="WP_089753731.1">
    <property type="nucleotide sequence ID" value="NZ_FOOG01000040.1"/>
</dbReference>
<sequence length="201" mass="23138">MTEWLQVFDHRGNPLDVKERTEVHFEGDWHETFQCWLYEMDADGQLYLFFQKRAADKAEFPSLYDISAAGHIEAGENIMQAGMREIDEELGISLWKEDLKSIGTYKEVLISDTLKDRELCRVYLSPYSAEKAFSLGKEVEDLVRVEINGFKQVLGGAKGSIEASSVIDNQKVRVGFRDFVPHDQAYYEFVIQAILEEVEKL</sequence>
<dbReference type="InterPro" id="IPR015797">
    <property type="entry name" value="NUDIX_hydrolase-like_dom_sf"/>
</dbReference>